<dbReference type="GO" id="GO:0005737">
    <property type="term" value="C:cytoplasm"/>
    <property type="evidence" value="ECO:0007669"/>
    <property type="project" value="TreeGrafter"/>
</dbReference>
<keyword evidence="7 10" id="KW-0067">ATP-binding</keyword>
<sequence length="351" mass="39546">MPATDRMTTAGHSHTDDNLHTTSTSGPQHVQRRDGLSVSVCHHNNHQTMANIGEQKADPVMDRSANMIQSSHKNYEEVALIGSGAYGTVYKARDLNNDGQLVALKKVRIPLNEDGVPISLLREITVLKQLQVFEHPNVVRLLDICHGKRLEHERQLVLFLVFEHVEQDLASYLVNCPAPGIGPDRIKELLYQLLTGVDFLHSNRIVHRDLKPANILVTNEGQLKLADFGLARIYQQTQPLTAVVVTLWYRAPEVLLQSSYASPIDIWSVGCIYAELFTRLPLFCGQSENDQLCKIFNIIGAPLQSEWPKELSLPWNTFSNFKKTNFEDIVRDICDDGKNLLEVCIQSFPMS</sequence>
<comment type="similarity">
    <text evidence="1">Belongs to the protein kinase superfamily. CMGC Ser/Thr protein kinase family. CDC2/CDKX subfamily.</text>
</comment>
<evidence type="ECO:0000256" key="9">
    <source>
        <dbReference type="ARBA" id="ARBA00048367"/>
    </source>
</evidence>
<feature type="region of interest" description="Disordered" evidence="12">
    <location>
        <begin position="1"/>
        <end position="32"/>
    </location>
</feature>
<dbReference type="GO" id="GO:0000307">
    <property type="term" value="C:cyclin-dependent protein kinase holoenzyme complex"/>
    <property type="evidence" value="ECO:0007669"/>
    <property type="project" value="TreeGrafter"/>
</dbReference>
<dbReference type="GO" id="GO:0004693">
    <property type="term" value="F:cyclin-dependent protein serine/threonine kinase activity"/>
    <property type="evidence" value="ECO:0007669"/>
    <property type="project" value="UniProtKB-EC"/>
</dbReference>
<dbReference type="AlphaFoldDB" id="A0A7R9KK06"/>
<keyword evidence="3 11" id="KW-0723">Serine/threonine-protein kinase</keyword>
<dbReference type="PROSITE" id="PS00107">
    <property type="entry name" value="PROTEIN_KINASE_ATP"/>
    <property type="match status" value="1"/>
</dbReference>
<evidence type="ECO:0000256" key="11">
    <source>
        <dbReference type="RuleBase" id="RU000304"/>
    </source>
</evidence>
<dbReference type="InterPro" id="IPR050108">
    <property type="entry name" value="CDK"/>
</dbReference>
<evidence type="ECO:0000256" key="5">
    <source>
        <dbReference type="ARBA" id="ARBA00022741"/>
    </source>
</evidence>
<gene>
    <name evidence="14" type="ORF">OSB1V03_LOCUS4999</name>
</gene>
<feature type="binding site" evidence="10">
    <location>
        <position position="105"/>
    </location>
    <ligand>
        <name>ATP</name>
        <dbReference type="ChEBI" id="CHEBI:30616"/>
    </ligand>
</feature>
<keyword evidence="4" id="KW-0808">Transferase</keyword>
<dbReference type="GO" id="GO:0030332">
    <property type="term" value="F:cyclin binding"/>
    <property type="evidence" value="ECO:0007669"/>
    <property type="project" value="TreeGrafter"/>
</dbReference>
<dbReference type="FunFam" id="1.10.510.10:FF:000624">
    <property type="entry name" value="Mitogen-activated protein kinase"/>
    <property type="match status" value="1"/>
</dbReference>
<dbReference type="GO" id="GO:0007165">
    <property type="term" value="P:signal transduction"/>
    <property type="evidence" value="ECO:0007669"/>
    <property type="project" value="TreeGrafter"/>
</dbReference>
<evidence type="ECO:0000256" key="4">
    <source>
        <dbReference type="ARBA" id="ARBA00022679"/>
    </source>
</evidence>
<evidence type="ECO:0000256" key="6">
    <source>
        <dbReference type="ARBA" id="ARBA00022777"/>
    </source>
</evidence>
<feature type="domain" description="Protein kinase" evidence="13">
    <location>
        <begin position="75"/>
        <end position="351"/>
    </location>
</feature>
<dbReference type="GO" id="GO:0005524">
    <property type="term" value="F:ATP binding"/>
    <property type="evidence" value="ECO:0007669"/>
    <property type="project" value="UniProtKB-UniRule"/>
</dbReference>
<dbReference type="FunFam" id="3.30.200.20:FF:000124">
    <property type="entry name" value="Cyclin-dependent kinase 4"/>
    <property type="match status" value="1"/>
</dbReference>
<feature type="compositionally biased region" description="Polar residues" evidence="12">
    <location>
        <begin position="1"/>
        <end position="12"/>
    </location>
</feature>
<dbReference type="PANTHER" id="PTHR24056">
    <property type="entry name" value="CELL DIVISION PROTEIN KINASE"/>
    <property type="match status" value="1"/>
</dbReference>
<dbReference type="Proteomes" id="UP000759131">
    <property type="component" value="Unassembled WGS sequence"/>
</dbReference>
<dbReference type="EMBL" id="CAJPIZ010002407">
    <property type="protein sequence ID" value="CAG2104986.1"/>
    <property type="molecule type" value="Genomic_DNA"/>
</dbReference>
<dbReference type="GO" id="GO:0010389">
    <property type="term" value="P:regulation of G2/M transition of mitotic cell cycle"/>
    <property type="evidence" value="ECO:0007669"/>
    <property type="project" value="TreeGrafter"/>
</dbReference>
<dbReference type="GO" id="GO:0005634">
    <property type="term" value="C:nucleus"/>
    <property type="evidence" value="ECO:0007669"/>
    <property type="project" value="TreeGrafter"/>
</dbReference>
<evidence type="ECO:0000256" key="8">
    <source>
        <dbReference type="ARBA" id="ARBA00047811"/>
    </source>
</evidence>
<evidence type="ECO:0000256" key="1">
    <source>
        <dbReference type="ARBA" id="ARBA00006485"/>
    </source>
</evidence>
<dbReference type="EC" id="2.7.11.22" evidence="2"/>
<dbReference type="GO" id="GO:0010468">
    <property type="term" value="P:regulation of gene expression"/>
    <property type="evidence" value="ECO:0007669"/>
    <property type="project" value="TreeGrafter"/>
</dbReference>
<evidence type="ECO:0000256" key="2">
    <source>
        <dbReference type="ARBA" id="ARBA00012425"/>
    </source>
</evidence>
<dbReference type="Gene3D" id="1.10.510.10">
    <property type="entry name" value="Transferase(Phosphotransferase) domain 1"/>
    <property type="match status" value="1"/>
</dbReference>
<dbReference type="InterPro" id="IPR000719">
    <property type="entry name" value="Prot_kinase_dom"/>
</dbReference>
<evidence type="ECO:0000256" key="12">
    <source>
        <dbReference type="SAM" id="MobiDB-lite"/>
    </source>
</evidence>
<evidence type="ECO:0000256" key="3">
    <source>
        <dbReference type="ARBA" id="ARBA00022527"/>
    </source>
</evidence>
<proteinExistence type="inferred from homology"/>
<dbReference type="PROSITE" id="PS50011">
    <property type="entry name" value="PROTEIN_KINASE_DOM"/>
    <property type="match status" value="1"/>
</dbReference>
<keyword evidence="5 10" id="KW-0547">Nucleotide-binding</keyword>
<evidence type="ECO:0000256" key="7">
    <source>
        <dbReference type="ARBA" id="ARBA00022840"/>
    </source>
</evidence>
<dbReference type="PROSITE" id="PS00108">
    <property type="entry name" value="PROTEIN_KINASE_ST"/>
    <property type="match status" value="1"/>
</dbReference>
<dbReference type="GO" id="GO:0000082">
    <property type="term" value="P:G1/S transition of mitotic cell cycle"/>
    <property type="evidence" value="ECO:0007669"/>
    <property type="project" value="TreeGrafter"/>
</dbReference>
<accession>A0A7R9KK06</accession>
<name>A0A7R9KK06_9ACAR</name>
<comment type="catalytic activity">
    <reaction evidence="8">
        <text>L-threonyl-[protein] + ATP = O-phospho-L-threonyl-[protein] + ADP + H(+)</text>
        <dbReference type="Rhea" id="RHEA:46608"/>
        <dbReference type="Rhea" id="RHEA-COMP:11060"/>
        <dbReference type="Rhea" id="RHEA-COMP:11605"/>
        <dbReference type="ChEBI" id="CHEBI:15378"/>
        <dbReference type="ChEBI" id="CHEBI:30013"/>
        <dbReference type="ChEBI" id="CHEBI:30616"/>
        <dbReference type="ChEBI" id="CHEBI:61977"/>
        <dbReference type="ChEBI" id="CHEBI:456216"/>
        <dbReference type="EC" id="2.7.11.22"/>
    </reaction>
</comment>
<evidence type="ECO:0000256" key="10">
    <source>
        <dbReference type="PROSITE-ProRule" id="PRU10141"/>
    </source>
</evidence>
<evidence type="ECO:0000259" key="13">
    <source>
        <dbReference type="PROSITE" id="PS50011"/>
    </source>
</evidence>
<dbReference type="EMBL" id="OC856982">
    <property type="protein sequence ID" value="CAD7624556.1"/>
    <property type="molecule type" value="Genomic_DNA"/>
</dbReference>
<reference evidence="14" key="1">
    <citation type="submission" date="2020-11" db="EMBL/GenBank/DDBJ databases">
        <authorList>
            <person name="Tran Van P."/>
        </authorList>
    </citation>
    <scope>NUCLEOTIDE SEQUENCE</scope>
</reference>
<organism evidence="14">
    <name type="scientific">Medioppia subpectinata</name>
    <dbReference type="NCBI Taxonomy" id="1979941"/>
    <lineage>
        <taxon>Eukaryota</taxon>
        <taxon>Metazoa</taxon>
        <taxon>Ecdysozoa</taxon>
        <taxon>Arthropoda</taxon>
        <taxon>Chelicerata</taxon>
        <taxon>Arachnida</taxon>
        <taxon>Acari</taxon>
        <taxon>Acariformes</taxon>
        <taxon>Sarcoptiformes</taxon>
        <taxon>Oribatida</taxon>
        <taxon>Brachypylina</taxon>
        <taxon>Oppioidea</taxon>
        <taxon>Oppiidae</taxon>
        <taxon>Medioppia</taxon>
    </lineage>
</organism>
<keyword evidence="6" id="KW-0418">Kinase</keyword>
<dbReference type="PANTHER" id="PTHR24056:SF472">
    <property type="entry name" value="CYCLIN-DEPENDENT KINASE 4, ISOFORM A"/>
    <property type="match status" value="1"/>
</dbReference>
<dbReference type="SMART" id="SM00220">
    <property type="entry name" value="S_TKc"/>
    <property type="match status" value="1"/>
</dbReference>
<protein>
    <recommendedName>
        <fullName evidence="2">cyclin-dependent kinase</fullName>
        <ecNumber evidence="2">2.7.11.22</ecNumber>
    </recommendedName>
</protein>
<evidence type="ECO:0000313" key="15">
    <source>
        <dbReference type="Proteomes" id="UP000759131"/>
    </source>
</evidence>
<dbReference type="Pfam" id="PF00069">
    <property type="entry name" value="Pkinase"/>
    <property type="match status" value="1"/>
</dbReference>
<dbReference type="InterPro" id="IPR008271">
    <property type="entry name" value="Ser/Thr_kinase_AS"/>
</dbReference>
<dbReference type="InterPro" id="IPR011009">
    <property type="entry name" value="Kinase-like_dom_sf"/>
</dbReference>
<dbReference type="SUPFAM" id="SSF56112">
    <property type="entry name" value="Protein kinase-like (PK-like)"/>
    <property type="match status" value="1"/>
</dbReference>
<dbReference type="Gene3D" id="3.30.200.20">
    <property type="entry name" value="Phosphorylase Kinase, domain 1"/>
    <property type="match status" value="1"/>
</dbReference>
<keyword evidence="15" id="KW-1185">Reference proteome</keyword>
<evidence type="ECO:0000313" key="14">
    <source>
        <dbReference type="EMBL" id="CAD7624556.1"/>
    </source>
</evidence>
<dbReference type="InterPro" id="IPR017441">
    <property type="entry name" value="Protein_kinase_ATP_BS"/>
</dbReference>
<dbReference type="OrthoDB" id="1732493at2759"/>
<comment type="catalytic activity">
    <reaction evidence="9">
        <text>L-seryl-[protein] + ATP = O-phospho-L-seryl-[protein] + ADP + H(+)</text>
        <dbReference type="Rhea" id="RHEA:17989"/>
        <dbReference type="Rhea" id="RHEA-COMP:9863"/>
        <dbReference type="Rhea" id="RHEA-COMP:11604"/>
        <dbReference type="ChEBI" id="CHEBI:15378"/>
        <dbReference type="ChEBI" id="CHEBI:29999"/>
        <dbReference type="ChEBI" id="CHEBI:30616"/>
        <dbReference type="ChEBI" id="CHEBI:83421"/>
        <dbReference type="ChEBI" id="CHEBI:456216"/>
        <dbReference type="EC" id="2.7.11.22"/>
    </reaction>
</comment>